<keyword evidence="3" id="KW-1185">Reference proteome</keyword>
<evidence type="ECO:0000313" key="2">
    <source>
        <dbReference type="EMBL" id="KAK1137683.1"/>
    </source>
</evidence>
<keyword evidence="1" id="KW-0812">Transmembrane</keyword>
<comment type="caution">
    <text evidence="2">The sequence shown here is derived from an EMBL/GenBank/DDBJ whole genome shotgun (WGS) entry which is preliminary data.</text>
</comment>
<keyword evidence="1" id="KW-0472">Membrane</keyword>
<protein>
    <submittedName>
        <fullName evidence="2">Uncharacterized protein</fullName>
    </submittedName>
</protein>
<reference evidence="2" key="1">
    <citation type="submission" date="2021-10" db="EMBL/GenBank/DDBJ databases">
        <title>Melipona bicolor Genome sequencing and assembly.</title>
        <authorList>
            <person name="Araujo N.S."/>
            <person name="Arias M.C."/>
        </authorList>
    </citation>
    <scope>NUCLEOTIDE SEQUENCE</scope>
    <source>
        <strain evidence="2">USP_2M_L1-L4_2017</strain>
        <tissue evidence="2">Whole body</tissue>
    </source>
</reference>
<name>A0AA40GH11_9HYME</name>
<proteinExistence type="predicted"/>
<sequence length="113" mass="13103">MDRLKFVLGHKGILQQINETKSSGTSSIESKQFLKNVRENAGNIFRDNTVSFKSTLSNVLTLMLYLANAILLSLRILLFRSEPIRLLNNEEIKEKRESNRMDYKRRGIEKSED</sequence>
<keyword evidence="1" id="KW-1133">Transmembrane helix</keyword>
<organism evidence="2 3">
    <name type="scientific">Melipona bicolor</name>
    <dbReference type="NCBI Taxonomy" id="60889"/>
    <lineage>
        <taxon>Eukaryota</taxon>
        <taxon>Metazoa</taxon>
        <taxon>Ecdysozoa</taxon>
        <taxon>Arthropoda</taxon>
        <taxon>Hexapoda</taxon>
        <taxon>Insecta</taxon>
        <taxon>Pterygota</taxon>
        <taxon>Neoptera</taxon>
        <taxon>Endopterygota</taxon>
        <taxon>Hymenoptera</taxon>
        <taxon>Apocrita</taxon>
        <taxon>Aculeata</taxon>
        <taxon>Apoidea</taxon>
        <taxon>Anthophila</taxon>
        <taxon>Apidae</taxon>
        <taxon>Melipona</taxon>
    </lineage>
</organism>
<evidence type="ECO:0000256" key="1">
    <source>
        <dbReference type="SAM" id="Phobius"/>
    </source>
</evidence>
<feature type="transmembrane region" description="Helical" evidence="1">
    <location>
        <begin position="59"/>
        <end position="78"/>
    </location>
</feature>
<accession>A0AA40GH11</accession>
<evidence type="ECO:0000313" key="3">
    <source>
        <dbReference type="Proteomes" id="UP001177670"/>
    </source>
</evidence>
<dbReference type="EMBL" id="JAHYIQ010000001">
    <property type="protein sequence ID" value="KAK1137683.1"/>
    <property type="molecule type" value="Genomic_DNA"/>
</dbReference>
<dbReference type="AlphaFoldDB" id="A0AA40GH11"/>
<dbReference type="Proteomes" id="UP001177670">
    <property type="component" value="Unassembled WGS sequence"/>
</dbReference>
<gene>
    <name evidence="2" type="ORF">K0M31_002180</name>
</gene>